<evidence type="ECO:0008006" key="3">
    <source>
        <dbReference type="Google" id="ProtNLM"/>
    </source>
</evidence>
<comment type="caution">
    <text evidence="1">The sequence shown here is derived from an EMBL/GenBank/DDBJ whole genome shotgun (WGS) entry which is preliminary data.</text>
</comment>
<proteinExistence type="predicted"/>
<organism evidence="1 2">
    <name type="scientific">Larinioides sclopetarius</name>
    <dbReference type="NCBI Taxonomy" id="280406"/>
    <lineage>
        <taxon>Eukaryota</taxon>
        <taxon>Metazoa</taxon>
        <taxon>Ecdysozoa</taxon>
        <taxon>Arthropoda</taxon>
        <taxon>Chelicerata</taxon>
        <taxon>Arachnida</taxon>
        <taxon>Araneae</taxon>
        <taxon>Araneomorphae</taxon>
        <taxon>Entelegynae</taxon>
        <taxon>Araneoidea</taxon>
        <taxon>Araneidae</taxon>
        <taxon>Larinioides</taxon>
    </lineage>
</organism>
<keyword evidence="2" id="KW-1185">Reference proteome</keyword>
<accession>A0AAV1YRR9</accession>
<protein>
    <recommendedName>
        <fullName evidence="3">Transposase</fullName>
    </recommendedName>
</protein>
<dbReference type="EMBL" id="CAXIEN010000002">
    <property type="protein sequence ID" value="CAL1261583.1"/>
    <property type="molecule type" value="Genomic_DNA"/>
</dbReference>
<name>A0AAV1YRR9_9ARAC</name>
<evidence type="ECO:0000313" key="2">
    <source>
        <dbReference type="Proteomes" id="UP001497382"/>
    </source>
</evidence>
<dbReference type="AlphaFoldDB" id="A0AAV1YRR9"/>
<sequence length="138" mass="15357">MTAGKDFIATFMQDCCLSPRTPEATSEVRLSAFNEVNIGKFFDTLKELRDKYRFRSADIYNVDETAFCRVPTRHPKVLSPQANRRVITAKSAERGTTVTGVCAMSASGNFIFAIFNFLRVRMHPAFMNGALSCSEGIA</sequence>
<reference evidence="1 2" key="1">
    <citation type="submission" date="2024-04" db="EMBL/GenBank/DDBJ databases">
        <authorList>
            <person name="Rising A."/>
            <person name="Reimegard J."/>
            <person name="Sonavane S."/>
            <person name="Akerstrom W."/>
            <person name="Nylinder S."/>
            <person name="Hedman E."/>
            <person name="Kallberg Y."/>
        </authorList>
    </citation>
    <scope>NUCLEOTIDE SEQUENCE [LARGE SCALE GENOMIC DNA]</scope>
</reference>
<gene>
    <name evidence="1" type="ORF">LARSCL_LOCUS483</name>
</gene>
<dbReference type="Proteomes" id="UP001497382">
    <property type="component" value="Unassembled WGS sequence"/>
</dbReference>
<evidence type="ECO:0000313" key="1">
    <source>
        <dbReference type="EMBL" id="CAL1261583.1"/>
    </source>
</evidence>